<name>A0A1L9SCD8_9EURO</name>
<protein>
    <submittedName>
        <fullName evidence="2">Uncharacterized protein</fullName>
    </submittedName>
</protein>
<keyword evidence="3" id="KW-1185">Reference proteome</keyword>
<feature type="compositionally biased region" description="Pro residues" evidence="1">
    <location>
        <begin position="306"/>
        <end position="321"/>
    </location>
</feature>
<evidence type="ECO:0000313" key="3">
    <source>
        <dbReference type="Proteomes" id="UP000184188"/>
    </source>
</evidence>
<feature type="compositionally biased region" description="Low complexity" evidence="1">
    <location>
        <begin position="322"/>
        <end position="333"/>
    </location>
</feature>
<accession>A0A1L9SCD8</accession>
<feature type="compositionally biased region" description="Pro residues" evidence="1">
    <location>
        <begin position="56"/>
        <end position="66"/>
    </location>
</feature>
<feature type="compositionally biased region" description="Acidic residues" evidence="1">
    <location>
        <begin position="1"/>
        <end position="13"/>
    </location>
</feature>
<reference evidence="3" key="1">
    <citation type="journal article" date="2017" name="Genome Biol.">
        <title>Comparative genomics reveals high biological diversity and specific adaptations in the industrially and medically important fungal genus Aspergillus.</title>
        <authorList>
            <person name="de Vries R.P."/>
            <person name="Riley R."/>
            <person name="Wiebenga A."/>
            <person name="Aguilar-Osorio G."/>
            <person name="Amillis S."/>
            <person name="Uchima C.A."/>
            <person name="Anderluh G."/>
            <person name="Asadollahi M."/>
            <person name="Askin M."/>
            <person name="Barry K."/>
            <person name="Battaglia E."/>
            <person name="Bayram O."/>
            <person name="Benocci T."/>
            <person name="Braus-Stromeyer S.A."/>
            <person name="Caldana C."/>
            <person name="Canovas D."/>
            <person name="Cerqueira G.C."/>
            <person name="Chen F."/>
            <person name="Chen W."/>
            <person name="Choi C."/>
            <person name="Clum A."/>
            <person name="Dos Santos R.A."/>
            <person name="Damasio A.R."/>
            <person name="Diallinas G."/>
            <person name="Emri T."/>
            <person name="Fekete E."/>
            <person name="Flipphi M."/>
            <person name="Freyberg S."/>
            <person name="Gallo A."/>
            <person name="Gournas C."/>
            <person name="Habgood R."/>
            <person name="Hainaut M."/>
            <person name="Harispe M.L."/>
            <person name="Henrissat B."/>
            <person name="Hilden K.S."/>
            <person name="Hope R."/>
            <person name="Hossain A."/>
            <person name="Karabika E."/>
            <person name="Karaffa L."/>
            <person name="Karanyi Z."/>
            <person name="Krasevec N."/>
            <person name="Kuo A."/>
            <person name="Kusch H."/>
            <person name="LaButti K."/>
            <person name="Lagendijk E.L."/>
            <person name="Lapidus A."/>
            <person name="Levasseur A."/>
            <person name="Lindquist E."/>
            <person name="Lipzen A."/>
            <person name="Logrieco A.F."/>
            <person name="MacCabe A."/>
            <person name="Maekelae M.R."/>
            <person name="Malavazi I."/>
            <person name="Melin P."/>
            <person name="Meyer V."/>
            <person name="Mielnichuk N."/>
            <person name="Miskei M."/>
            <person name="Molnar A.P."/>
            <person name="Mule G."/>
            <person name="Ngan C.Y."/>
            <person name="Orejas M."/>
            <person name="Orosz E."/>
            <person name="Ouedraogo J.P."/>
            <person name="Overkamp K.M."/>
            <person name="Park H.-S."/>
            <person name="Perrone G."/>
            <person name="Piumi F."/>
            <person name="Punt P.J."/>
            <person name="Ram A.F."/>
            <person name="Ramon A."/>
            <person name="Rauscher S."/>
            <person name="Record E."/>
            <person name="Riano-Pachon D.M."/>
            <person name="Robert V."/>
            <person name="Roehrig J."/>
            <person name="Ruller R."/>
            <person name="Salamov A."/>
            <person name="Salih N.S."/>
            <person name="Samson R.A."/>
            <person name="Sandor E."/>
            <person name="Sanguinetti M."/>
            <person name="Schuetze T."/>
            <person name="Sepcic K."/>
            <person name="Shelest E."/>
            <person name="Sherlock G."/>
            <person name="Sophianopoulou V."/>
            <person name="Squina F.M."/>
            <person name="Sun H."/>
            <person name="Susca A."/>
            <person name="Todd R.B."/>
            <person name="Tsang A."/>
            <person name="Unkles S.E."/>
            <person name="van de Wiele N."/>
            <person name="van Rossen-Uffink D."/>
            <person name="Oliveira J.V."/>
            <person name="Vesth T.C."/>
            <person name="Visser J."/>
            <person name="Yu J.-H."/>
            <person name="Zhou M."/>
            <person name="Andersen M.R."/>
            <person name="Archer D.B."/>
            <person name="Baker S.E."/>
            <person name="Benoit I."/>
            <person name="Brakhage A.A."/>
            <person name="Braus G.H."/>
            <person name="Fischer R."/>
            <person name="Frisvad J.C."/>
            <person name="Goldman G.H."/>
            <person name="Houbraken J."/>
            <person name="Oakley B."/>
            <person name="Pocsi I."/>
            <person name="Scazzocchio C."/>
            <person name="Seiboth B."/>
            <person name="vanKuyk P.A."/>
            <person name="Wortman J."/>
            <person name="Dyer P.S."/>
            <person name="Grigoriev I.V."/>
        </authorList>
    </citation>
    <scope>NUCLEOTIDE SEQUENCE [LARGE SCALE GENOMIC DNA]</scope>
    <source>
        <strain evidence="3">CBS 506.65</strain>
    </source>
</reference>
<feature type="compositionally biased region" description="Polar residues" evidence="1">
    <location>
        <begin position="67"/>
        <end position="76"/>
    </location>
</feature>
<dbReference type="STRING" id="1073090.A0A1L9SCD8"/>
<evidence type="ECO:0000256" key="1">
    <source>
        <dbReference type="SAM" id="MobiDB-lite"/>
    </source>
</evidence>
<feature type="region of interest" description="Disordered" evidence="1">
    <location>
        <begin position="303"/>
        <end position="339"/>
    </location>
</feature>
<dbReference type="GeneID" id="34613553"/>
<dbReference type="VEuPathDB" id="FungiDB:ASPZODRAFT_17794"/>
<feature type="region of interest" description="Disordered" evidence="1">
    <location>
        <begin position="1"/>
        <end position="91"/>
    </location>
</feature>
<proteinExistence type="predicted"/>
<feature type="compositionally biased region" description="Polar residues" evidence="1">
    <location>
        <begin position="23"/>
        <end position="37"/>
    </location>
</feature>
<evidence type="ECO:0000313" key="2">
    <source>
        <dbReference type="EMBL" id="OJJ44880.1"/>
    </source>
</evidence>
<dbReference type="RefSeq" id="XP_022579390.1">
    <property type="nucleotide sequence ID" value="XM_022727089.1"/>
</dbReference>
<dbReference type="EMBL" id="KV878346">
    <property type="protein sequence ID" value="OJJ44880.1"/>
    <property type="molecule type" value="Genomic_DNA"/>
</dbReference>
<dbReference type="Proteomes" id="UP000184188">
    <property type="component" value="Unassembled WGS sequence"/>
</dbReference>
<sequence>MEGSVEEGSEPEQENQHADPEDQITNVVFEQSPSQYSRFAGLPTIQENTKLTIPPTRYPRPLPTPPSQENTSSIPSGESHGGCEEQTEEGEWEDIEDVYEAEPVRPTPSYIACSHSTVTRQRCLGASDVCPECKRFPPLGYLYACTEDETDLLAKPDCEFLSPRVLRAIEAGEYTEEQKIQLFVAKHDVLEAACDARRQKLIAPYYNHRMAVGLGDMYADCHSDATAQHFLRMTPARLRRGTSNAEPCHHRVCHYCRPYLVQMSWVSLNAVLEDPKIQARADPSNSNRLVARADVVRNLGTRVWHPPAPPSGPKPLPPIPPTYESTTEFSTTEPEPEPMPVLGPELESDNNPEINLEQAPTLKPKKKVRFSDEIELYNDESPRVPRDELSRVPWDKSTQVPKRSGWKAGRDKIKNRIKGLWGRKP</sequence>
<gene>
    <name evidence="2" type="ORF">ASPZODRAFT_17794</name>
</gene>
<organism evidence="2 3">
    <name type="scientific">Penicilliopsis zonata CBS 506.65</name>
    <dbReference type="NCBI Taxonomy" id="1073090"/>
    <lineage>
        <taxon>Eukaryota</taxon>
        <taxon>Fungi</taxon>
        <taxon>Dikarya</taxon>
        <taxon>Ascomycota</taxon>
        <taxon>Pezizomycotina</taxon>
        <taxon>Eurotiomycetes</taxon>
        <taxon>Eurotiomycetidae</taxon>
        <taxon>Eurotiales</taxon>
        <taxon>Aspergillaceae</taxon>
        <taxon>Penicilliopsis</taxon>
    </lineage>
</organism>
<dbReference type="OrthoDB" id="4776522at2759"/>
<dbReference type="AlphaFoldDB" id="A0A1L9SCD8"/>